<feature type="domain" description="SWIM-type" evidence="3">
    <location>
        <begin position="56"/>
        <end position="89"/>
    </location>
</feature>
<dbReference type="Proteomes" id="UP000293874">
    <property type="component" value="Unassembled WGS sequence"/>
</dbReference>
<comment type="caution">
    <text evidence="4">The sequence shown here is derived from an EMBL/GenBank/DDBJ whole genome shotgun (WGS) entry which is preliminary data.</text>
</comment>
<accession>A0A4Q7MRS5</accession>
<keyword evidence="5" id="KW-1185">Reference proteome</keyword>
<dbReference type="GO" id="GO:0008270">
    <property type="term" value="F:zinc ion binding"/>
    <property type="evidence" value="ECO:0007669"/>
    <property type="project" value="UniProtKB-KW"/>
</dbReference>
<keyword evidence="1" id="KW-0863">Zinc-finger</keyword>
<protein>
    <submittedName>
        <fullName evidence="4">SWIM zinc finger protein</fullName>
    </submittedName>
</protein>
<keyword evidence="1" id="KW-0862">Zinc</keyword>
<evidence type="ECO:0000256" key="1">
    <source>
        <dbReference type="PROSITE-ProRule" id="PRU00325"/>
    </source>
</evidence>
<gene>
    <name evidence="4" type="ORF">EV199_3375</name>
</gene>
<evidence type="ECO:0000256" key="2">
    <source>
        <dbReference type="SAM" id="MobiDB-lite"/>
    </source>
</evidence>
<dbReference type="Pfam" id="PF04434">
    <property type="entry name" value="SWIM"/>
    <property type="match status" value="1"/>
</dbReference>
<organism evidence="4 5">
    <name type="scientific">Pseudobacter ginsenosidimutans</name>
    <dbReference type="NCBI Taxonomy" id="661488"/>
    <lineage>
        <taxon>Bacteria</taxon>
        <taxon>Pseudomonadati</taxon>
        <taxon>Bacteroidota</taxon>
        <taxon>Chitinophagia</taxon>
        <taxon>Chitinophagales</taxon>
        <taxon>Chitinophagaceae</taxon>
        <taxon>Pseudobacter</taxon>
    </lineage>
</organism>
<dbReference type="AlphaFoldDB" id="A0A4Q7MRS5"/>
<dbReference type="InterPro" id="IPR007527">
    <property type="entry name" value="Znf_SWIM"/>
</dbReference>
<proteinExistence type="predicted"/>
<name>A0A4Q7MRS5_9BACT</name>
<sequence length="437" mass="49660">MTLSLNLTEEQILNLAPDAGSVKSGKELANPSKWVSKGANDRALWGECQGSGSKPYQTQVDLANIAFKCSCPSRKFPCKHGLGLLLHYARQSSSFTVTDEPEWVSSWLSKREEKQEKQTEKKDKPVDEAAQTKRLQAREQKVNDGIEDLRLWISDIIRNGIISMPEKGAAWFEQMAKRMVDAQASGLANQVRNLSDSPFYSEGWQSGFMDQLLQLYLLIEGYRNSETQDPTLLQDIRTGIGFTQKQEELKEQPGITDDWLVLAKQSTERDNITTERCWLYGTNTNQYALILQFIARGQLAQSILTPGMFVNAELVFYPSVLSMRALIKQQNSTSSHKTYQGLNNWKEVAIAETTAFALLPFRSERPYLVRQLKPVRHKDEWWLQDSNGEIMLLKESHRYIWKLLSISGGTPLDAALLGKEDKYKVVGIWNNGEYIIL</sequence>
<keyword evidence="1" id="KW-0479">Metal-binding</keyword>
<evidence type="ECO:0000259" key="3">
    <source>
        <dbReference type="PROSITE" id="PS50966"/>
    </source>
</evidence>
<dbReference type="PROSITE" id="PS50966">
    <property type="entry name" value="ZF_SWIM"/>
    <property type="match status" value="1"/>
</dbReference>
<evidence type="ECO:0000313" key="4">
    <source>
        <dbReference type="EMBL" id="RZS71472.1"/>
    </source>
</evidence>
<evidence type="ECO:0000313" key="5">
    <source>
        <dbReference type="Proteomes" id="UP000293874"/>
    </source>
</evidence>
<feature type="region of interest" description="Disordered" evidence="2">
    <location>
        <begin position="110"/>
        <end position="131"/>
    </location>
</feature>
<dbReference type="EMBL" id="SGXA01000002">
    <property type="protein sequence ID" value="RZS71472.1"/>
    <property type="molecule type" value="Genomic_DNA"/>
</dbReference>
<reference evidence="4 5" key="1">
    <citation type="submission" date="2019-02" db="EMBL/GenBank/DDBJ databases">
        <title>Genomic Encyclopedia of Type Strains, Phase IV (KMG-IV): sequencing the most valuable type-strain genomes for metagenomic binning, comparative biology and taxonomic classification.</title>
        <authorList>
            <person name="Goeker M."/>
        </authorList>
    </citation>
    <scope>NUCLEOTIDE SEQUENCE [LARGE SCALE GENOMIC DNA]</scope>
    <source>
        <strain evidence="4 5">DSM 18116</strain>
    </source>
</reference>